<comment type="caution">
    <text evidence="2">The sequence shown here is derived from an EMBL/GenBank/DDBJ whole genome shotgun (WGS) entry which is preliminary data.</text>
</comment>
<gene>
    <name evidence="2" type="ORF">B0T24DRAFT_572793</name>
</gene>
<feature type="region of interest" description="Disordered" evidence="1">
    <location>
        <begin position="214"/>
        <end position="237"/>
    </location>
</feature>
<evidence type="ECO:0000313" key="2">
    <source>
        <dbReference type="EMBL" id="KAK3376172.1"/>
    </source>
</evidence>
<feature type="compositionally biased region" description="Polar residues" evidence="1">
    <location>
        <begin position="220"/>
        <end position="234"/>
    </location>
</feature>
<name>A0AAE0KH62_9PEZI</name>
<protein>
    <submittedName>
        <fullName evidence="2">Uncharacterized protein</fullName>
    </submittedName>
</protein>
<accession>A0AAE0KH62</accession>
<proteinExistence type="predicted"/>
<dbReference type="AlphaFoldDB" id="A0AAE0KH62"/>
<organism evidence="2 3">
    <name type="scientific">Lasiosphaeria ovina</name>
    <dbReference type="NCBI Taxonomy" id="92902"/>
    <lineage>
        <taxon>Eukaryota</taxon>
        <taxon>Fungi</taxon>
        <taxon>Dikarya</taxon>
        <taxon>Ascomycota</taxon>
        <taxon>Pezizomycotina</taxon>
        <taxon>Sordariomycetes</taxon>
        <taxon>Sordariomycetidae</taxon>
        <taxon>Sordariales</taxon>
        <taxon>Lasiosphaeriaceae</taxon>
        <taxon>Lasiosphaeria</taxon>
    </lineage>
</organism>
<reference evidence="2" key="2">
    <citation type="submission" date="2023-06" db="EMBL/GenBank/DDBJ databases">
        <authorList>
            <consortium name="Lawrence Berkeley National Laboratory"/>
            <person name="Haridas S."/>
            <person name="Hensen N."/>
            <person name="Bonometti L."/>
            <person name="Westerberg I."/>
            <person name="Brannstrom I.O."/>
            <person name="Guillou S."/>
            <person name="Cros-Aarteil S."/>
            <person name="Calhoun S."/>
            <person name="Kuo A."/>
            <person name="Mondo S."/>
            <person name="Pangilinan J."/>
            <person name="Riley R."/>
            <person name="Labutti K."/>
            <person name="Andreopoulos B."/>
            <person name="Lipzen A."/>
            <person name="Chen C."/>
            <person name="Yanf M."/>
            <person name="Daum C."/>
            <person name="Ng V."/>
            <person name="Clum A."/>
            <person name="Steindorff A."/>
            <person name="Ohm R."/>
            <person name="Martin F."/>
            <person name="Silar P."/>
            <person name="Natvig D."/>
            <person name="Lalanne C."/>
            <person name="Gautier V."/>
            <person name="Ament-Velasquez S.L."/>
            <person name="Kruys A."/>
            <person name="Hutchinson M.I."/>
            <person name="Powell A.J."/>
            <person name="Barry K."/>
            <person name="Miller A.N."/>
            <person name="Grigoriev I.V."/>
            <person name="Debuchy R."/>
            <person name="Gladieux P."/>
            <person name="Thoren M.H."/>
            <person name="Johannesson H."/>
        </authorList>
    </citation>
    <scope>NUCLEOTIDE SEQUENCE</scope>
    <source>
        <strain evidence="2">CBS 958.72</strain>
    </source>
</reference>
<dbReference type="EMBL" id="JAULSN010000003">
    <property type="protein sequence ID" value="KAK3376172.1"/>
    <property type="molecule type" value="Genomic_DNA"/>
</dbReference>
<sequence length="858" mass="94775">MADIAAPKAKAGATVVVPMTLQAFLVANDFGDTAYQVAPLMLPDFSKLQQHETNSAGISTGLGEPGGDHWDHHDLMDRLDTSWWRLRARYSTRFRDVATGRPREGRSGVYLSWCLPRLYRSAITATESTISTPEGREHFQAKKLRSGFTVGESDDGNQPSQHNVQFRAVPDRWVVIRKVRAGGSSGTGSGKETWNLVESNCIRSLDDDDFIAPDGPDVEISTSPGMSPSDNAGQPLSAPSVMGRSAKLTPDNLAGAKKRNYRHPFNAFEMGHEFFVDYQPHNMGVFSFFDDLRDCVDDTTSEPATVDYAIIGFHSDARSDPFMLKQPLNMAKSDHPLKNEELLSALGLVLGDPGAAKDGKEVSDVASFAQTLASEDGRTLTYGVLRSVRFSRRSANHLSAPSITLQEEVFEHQPVAVGLHTLDALAAFLYVSLGGPKNTSAAVHTFLSQLVMLVARDDDVDSQRKAADEVAGHSWVASKEDTLWRLPQKGEGGDEQAQSFIVTDEHRDQLLTLNALQRQCDTCVREEEQLLHQLYGCWWNACGLRKLPADVLVSRRGQVKRQAGDIGKRFHSLSQRKNVLKLEIETAKTGLEKLLGVEKKLIAAPARPFGRHQDPTILVAGAKSGWPPAFDKPLPVRLASEVAPSTAVPPAPSEAWLDGILPNLAEPLKPLLREFSLVDEAARRSATWDKSPYAGLEDMQDVQGWFPLFIEWELEYYHIPFSKWIFEPSDELSGRWRWVIPPKTNLAQDPLVGTDCRRIHGRTAFVPEAAMTLRSRLDQLFAQTTDPDLLKVKEDVLNRVSAMGYFSAPLSGFTDQLLTLRRGHHPLPAATSASGDLEILEMLGLEPVRKAILDLAWS</sequence>
<evidence type="ECO:0000313" key="3">
    <source>
        <dbReference type="Proteomes" id="UP001287356"/>
    </source>
</evidence>
<reference evidence="2" key="1">
    <citation type="journal article" date="2023" name="Mol. Phylogenet. Evol.">
        <title>Genome-scale phylogeny and comparative genomics of the fungal order Sordariales.</title>
        <authorList>
            <person name="Hensen N."/>
            <person name="Bonometti L."/>
            <person name="Westerberg I."/>
            <person name="Brannstrom I.O."/>
            <person name="Guillou S."/>
            <person name="Cros-Aarteil S."/>
            <person name="Calhoun S."/>
            <person name="Haridas S."/>
            <person name="Kuo A."/>
            <person name="Mondo S."/>
            <person name="Pangilinan J."/>
            <person name="Riley R."/>
            <person name="LaButti K."/>
            <person name="Andreopoulos B."/>
            <person name="Lipzen A."/>
            <person name="Chen C."/>
            <person name="Yan M."/>
            <person name="Daum C."/>
            <person name="Ng V."/>
            <person name="Clum A."/>
            <person name="Steindorff A."/>
            <person name="Ohm R.A."/>
            <person name="Martin F."/>
            <person name="Silar P."/>
            <person name="Natvig D.O."/>
            <person name="Lalanne C."/>
            <person name="Gautier V."/>
            <person name="Ament-Velasquez S.L."/>
            <person name="Kruys A."/>
            <person name="Hutchinson M.I."/>
            <person name="Powell A.J."/>
            <person name="Barry K."/>
            <person name="Miller A.N."/>
            <person name="Grigoriev I.V."/>
            <person name="Debuchy R."/>
            <person name="Gladieux P."/>
            <person name="Hiltunen Thoren M."/>
            <person name="Johannesson H."/>
        </authorList>
    </citation>
    <scope>NUCLEOTIDE SEQUENCE</scope>
    <source>
        <strain evidence="2">CBS 958.72</strain>
    </source>
</reference>
<evidence type="ECO:0000256" key="1">
    <source>
        <dbReference type="SAM" id="MobiDB-lite"/>
    </source>
</evidence>
<dbReference type="Proteomes" id="UP001287356">
    <property type="component" value="Unassembled WGS sequence"/>
</dbReference>
<keyword evidence="3" id="KW-1185">Reference proteome</keyword>